<gene>
    <name evidence="1" type="ORF">E1298_10345</name>
</gene>
<keyword evidence="2" id="KW-1185">Reference proteome</keyword>
<protein>
    <submittedName>
        <fullName evidence="1">Uncharacterized protein</fullName>
    </submittedName>
</protein>
<organism evidence="1 2">
    <name type="scientific">Actinomadura rubrisoli</name>
    <dbReference type="NCBI Taxonomy" id="2530368"/>
    <lineage>
        <taxon>Bacteria</taxon>
        <taxon>Bacillati</taxon>
        <taxon>Actinomycetota</taxon>
        <taxon>Actinomycetes</taxon>
        <taxon>Streptosporangiales</taxon>
        <taxon>Thermomonosporaceae</taxon>
        <taxon>Actinomadura</taxon>
    </lineage>
</organism>
<dbReference type="InterPro" id="IPR029787">
    <property type="entry name" value="Nucleotide_cyclase"/>
</dbReference>
<dbReference type="Gene3D" id="3.30.70.1230">
    <property type="entry name" value="Nucleotide cyclase"/>
    <property type="match status" value="1"/>
</dbReference>
<evidence type="ECO:0000313" key="1">
    <source>
        <dbReference type="EMBL" id="TDD93006.1"/>
    </source>
</evidence>
<comment type="caution">
    <text evidence="1">The sequence shown here is derived from an EMBL/GenBank/DDBJ whole genome shotgun (WGS) entry which is preliminary data.</text>
</comment>
<sequence length="224" mass="24476">MTTQTRLQYRLLMAVDIERYSGRSARRQLMVQSDLRRVLDQAAARTGLDRDGWQRQPRGDGELAVLPQDVEIPKAVGALPAELAAALADLNRGRPDEERLRIRLAFHHGTLTPGPFGPAGDAPIVVSRLLDAAPLRRLLSERQDRHLALIVSDSLYNDVVSTGFCALDPSGFQSVGILVKGIRYRGFACADTESAAEIPDNLIDFPAHVGPAQSPQRLSRLPVG</sequence>
<evidence type="ECO:0000313" key="2">
    <source>
        <dbReference type="Proteomes" id="UP000294513"/>
    </source>
</evidence>
<name>A0A4R5C3M8_9ACTN</name>
<dbReference type="Proteomes" id="UP000294513">
    <property type="component" value="Unassembled WGS sequence"/>
</dbReference>
<dbReference type="OrthoDB" id="4553959at2"/>
<proteinExistence type="predicted"/>
<dbReference type="EMBL" id="SMKU01000036">
    <property type="protein sequence ID" value="TDD93006.1"/>
    <property type="molecule type" value="Genomic_DNA"/>
</dbReference>
<dbReference type="AlphaFoldDB" id="A0A4R5C3M8"/>
<dbReference type="RefSeq" id="WP_131891734.1">
    <property type="nucleotide sequence ID" value="NZ_SMKU01000036.1"/>
</dbReference>
<reference evidence="1 2" key="1">
    <citation type="submission" date="2019-03" db="EMBL/GenBank/DDBJ databases">
        <title>Draft genome sequences of novel Actinobacteria.</title>
        <authorList>
            <person name="Sahin N."/>
            <person name="Ay H."/>
            <person name="Saygin H."/>
        </authorList>
    </citation>
    <scope>NUCLEOTIDE SEQUENCE [LARGE SCALE GENOMIC DNA]</scope>
    <source>
        <strain evidence="1 2">H3C3</strain>
    </source>
</reference>
<dbReference type="SUPFAM" id="SSF55073">
    <property type="entry name" value="Nucleotide cyclase"/>
    <property type="match status" value="1"/>
</dbReference>
<accession>A0A4R5C3M8</accession>